<reference evidence="2" key="2">
    <citation type="journal article" date="2020" name="Gigascience">
        <title>An improved pig reference genome sequence to enable pig genetics and genomics research.</title>
        <authorList>
            <person name="Warr A."/>
            <person name="Affara N."/>
            <person name="Aken B."/>
            <person name="Beiki H."/>
            <person name="Bickhart D.M."/>
            <person name="Billis K."/>
            <person name="Chow W."/>
            <person name="Eory L."/>
            <person name="Finlayson H.A."/>
            <person name="Flicek P."/>
            <person name="Giron C.G."/>
            <person name="Griffin D.K."/>
            <person name="Hall R."/>
            <person name="Hannum G."/>
            <person name="Hourlier T."/>
            <person name="Howe K."/>
            <person name="Hume D.A."/>
            <person name="Izuogu O."/>
            <person name="Kim K."/>
            <person name="Koren S."/>
            <person name="Liu H."/>
            <person name="Manchanda N."/>
            <person name="Martin F.J."/>
            <person name="Nonneman D.J."/>
            <person name="O'Connor R.E."/>
            <person name="Phillippy A.M."/>
            <person name="Rohrer G.A."/>
            <person name="Rosen B.D."/>
            <person name="Rund L.A."/>
            <person name="Sargent C.A."/>
            <person name="Schook L.B."/>
            <person name="Schroeder S.G."/>
            <person name="Schwartz A.S."/>
            <person name="Skinner B.M."/>
            <person name="Talbot R."/>
            <person name="Tseng E."/>
            <person name="Tuggle C.K."/>
            <person name="Watson M."/>
            <person name="Smith T.P.L."/>
            <person name="Archibald A.L."/>
        </authorList>
    </citation>
    <scope>NUCLEOTIDE SEQUENCE [LARGE SCALE GENOMIC DNA]</scope>
    <source>
        <strain evidence="2">Duroc</strain>
    </source>
</reference>
<protein>
    <submittedName>
        <fullName evidence="2">Chromosome 6 C16orf78 homolog</fullName>
    </submittedName>
</protein>
<name>F1REZ4_PIG</name>
<dbReference type="PANTHER" id="PTHR35679">
    <property type="entry name" value="RIKEN CDNA 4933402J07 GENE"/>
    <property type="match status" value="1"/>
</dbReference>
<dbReference type="Pfam" id="PF15472">
    <property type="entry name" value="DUF4638"/>
    <property type="match status" value="1"/>
</dbReference>
<dbReference type="PANTHER" id="PTHR35679:SF1">
    <property type="entry name" value="RIKEN CDNA 4933402J07 GENE"/>
    <property type="match status" value="1"/>
</dbReference>
<dbReference type="Proteomes" id="UP000008227">
    <property type="component" value="Chromosome 6"/>
</dbReference>
<evidence type="ECO:0000313" key="3">
    <source>
        <dbReference type="Proteomes" id="UP000008227"/>
    </source>
</evidence>
<dbReference type="GeneTree" id="ENSGT00390000014556"/>
<evidence type="ECO:0000313" key="2">
    <source>
        <dbReference type="Ensembl" id="ENSSSCP00000003059.5"/>
    </source>
</evidence>
<dbReference type="InterPro" id="IPR029171">
    <property type="entry name" value="DUF4638"/>
</dbReference>
<dbReference type="STRING" id="9823.ENSSSCP00000003059"/>
<keyword evidence="3" id="KW-1185">Reference proteome</keyword>
<feature type="region of interest" description="Disordered" evidence="1">
    <location>
        <begin position="17"/>
        <end position="57"/>
    </location>
</feature>
<dbReference type="HOGENOM" id="CLU_093507_0_0_1"/>
<reference evidence="2" key="4">
    <citation type="submission" date="2025-09" db="UniProtKB">
        <authorList>
            <consortium name="Ensembl"/>
        </authorList>
    </citation>
    <scope>IDENTIFICATION</scope>
</reference>
<evidence type="ECO:0000256" key="1">
    <source>
        <dbReference type="SAM" id="MobiDB-lite"/>
    </source>
</evidence>
<feature type="compositionally biased region" description="Basic and acidic residues" evidence="1">
    <location>
        <begin position="30"/>
        <end position="46"/>
    </location>
</feature>
<dbReference type="VGNC" id="VGNC:86053">
    <property type="gene designation" value="C6H16orf78"/>
</dbReference>
<dbReference type="Bgee" id="ENSSSCG00000002839">
    <property type="expression patterns" value="Expressed in testis"/>
</dbReference>
<feature type="compositionally biased region" description="Polar residues" evidence="1">
    <location>
        <begin position="18"/>
        <end position="27"/>
    </location>
</feature>
<accession>F1REZ4</accession>
<organism evidence="2 3">
    <name type="scientific">Sus scrofa</name>
    <name type="common">Pig</name>
    <dbReference type="NCBI Taxonomy" id="9823"/>
    <lineage>
        <taxon>Eukaryota</taxon>
        <taxon>Metazoa</taxon>
        <taxon>Chordata</taxon>
        <taxon>Craniata</taxon>
        <taxon>Vertebrata</taxon>
        <taxon>Euteleostomi</taxon>
        <taxon>Mammalia</taxon>
        <taxon>Eutheria</taxon>
        <taxon>Laurasiatheria</taxon>
        <taxon>Artiodactyla</taxon>
        <taxon>Suina</taxon>
        <taxon>Suidae</taxon>
        <taxon>Sus</taxon>
    </lineage>
</organism>
<proteinExistence type="predicted"/>
<reference evidence="2" key="3">
    <citation type="submission" date="2025-08" db="UniProtKB">
        <authorList>
            <consortium name="Ensembl"/>
        </authorList>
    </citation>
    <scope>IDENTIFICATION</scope>
</reference>
<feature type="compositionally biased region" description="Polar residues" evidence="1">
    <location>
        <begin position="121"/>
        <end position="140"/>
    </location>
</feature>
<sequence length="308" mass="35599">MLPFMFTFTFRGKHPTIGFSQASSQKQRVQRRESLPPSHSRQDQDSRMTQQSQHLNDCLPTERKLVWRTPEERRMSDLTWVLDWLERRQGKKKQALQNKPKVVTLTAGAAPKKEVKKTKNIQKQQGGNHQVAFSEQASRQTSKDEEASILYRRLYRVGAKGKHLGSLAPGSYSKKADLDIKDAIAQESTQRSIPYLRQSIKDSILQDPFAPQKSTLWRDWMGKMPDISYERKLRSLMEKGMEPKMDTARMLKPEEVLSCRYLRLSKNNIRTLLKLCRDAGMNVDIHPHMVEGEIDTKKVFSQNMSVAL</sequence>
<feature type="region of interest" description="Disordered" evidence="1">
    <location>
        <begin position="111"/>
        <end position="142"/>
    </location>
</feature>
<evidence type="ECO:0000313" key="4">
    <source>
        <dbReference type="VGNC" id="VGNC:86053"/>
    </source>
</evidence>
<dbReference type="Ensembl" id="ENSSSCT00000003140.5">
    <property type="protein sequence ID" value="ENSSSCP00000003059.5"/>
    <property type="gene ID" value="ENSSSCG00000002839.5"/>
</dbReference>
<dbReference type="AlphaFoldDB" id="F1REZ4"/>
<reference evidence="3" key="1">
    <citation type="submission" date="2009-11" db="EMBL/GenBank/DDBJ databases">
        <authorList>
            <consortium name="Porcine genome sequencing project"/>
        </authorList>
    </citation>
    <scope>NUCLEOTIDE SEQUENCE [LARGE SCALE GENOMIC DNA]</scope>
    <source>
        <strain evidence="3">Duroc</strain>
    </source>
</reference>
<dbReference type="FunCoup" id="F1REZ4">
    <property type="interactions" value="55"/>
</dbReference>
<dbReference type="InParanoid" id="F1REZ4"/>
<gene>
    <name evidence="4" type="primary">C6H16orf78</name>
    <name evidence="2" type="synonym">C16orf78</name>
</gene>